<evidence type="ECO:0000256" key="15">
    <source>
        <dbReference type="ARBA" id="ARBA00023136"/>
    </source>
</evidence>
<dbReference type="InterPro" id="IPR003591">
    <property type="entry name" value="Leu-rich_rpt_typical-subtyp"/>
</dbReference>
<dbReference type="InterPro" id="IPR051809">
    <property type="entry name" value="Plant_receptor-like_S/T_kinase"/>
</dbReference>
<evidence type="ECO:0000256" key="19">
    <source>
        <dbReference type="ARBA" id="ARBA00048679"/>
    </source>
</evidence>
<comment type="catalytic activity">
    <reaction evidence="19">
        <text>L-seryl-[protein] + ATP = O-phospho-L-seryl-[protein] + ADP + H(+)</text>
        <dbReference type="Rhea" id="RHEA:17989"/>
        <dbReference type="Rhea" id="RHEA-COMP:9863"/>
        <dbReference type="Rhea" id="RHEA-COMP:11604"/>
        <dbReference type="ChEBI" id="CHEBI:15378"/>
        <dbReference type="ChEBI" id="CHEBI:29999"/>
        <dbReference type="ChEBI" id="CHEBI:30616"/>
        <dbReference type="ChEBI" id="CHEBI:83421"/>
        <dbReference type="ChEBI" id="CHEBI:456216"/>
        <dbReference type="EC" id="2.7.11.1"/>
    </reaction>
</comment>
<dbReference type="EMBL" id="CAMGYJ010000007">
    <property type="protein sequence ID" value="CAI0441628.1"/>
    <property type="molecule type" value="Genomic_DNA"/>
</dbReference>
<evidence type="ECO:0000256" key="17">
    <source>
        <dbReference type="ARBA" id="ARBA00023180"/>
    </source>
</evidence>
<dbReference type="InterPro" id="IPR017441">
    <property type="entry name" value="Protein_kinase_ATP_BS"/>
</dbReference>
<dbReference type="GO" id="GO:0005524">
    <property type="term" value="F:ATP binding"/>
    <property type="evidence" value="ECO:0007669"/>
    <property type="project" value="UniProtKB-UniRule"/>
</dbReference>
<dbReference type="Pfam" id="PF07714">
    <property type="entry name" value="PK_Tyr_Ser-Thr"/>
    <property type="match status" value="1"/>
</dbReference>
<name>A0AAV0M824_9ROSI</name>
<gene>
    <name evidence="23" type="ORF">LITE_LOCUS26950</name>
</gene>
<evidence type="ECO:0000256" key="8">
    <source>
        <dbReference type="ARBA" id="ARBA00022692"/>
    </source>
</evidence>
<dbReference type="AlphaFoldDB" id="A0AAV0M824"/>
<dbReference type="SUPFAM" id="SSF56112">
    <property type="entry name" value="Protein kinase-like (PK-like)"/>
    <property type="match status" value="1"/>
</dbReference>
<dbReference type="SMART" id="SM00369">
    <property type="entry name" value="LRR_TYP"/>
    <property type="match status" value="10"/>
</dbReference>
<evidence type="ECO:0000256" key="10">
    <source>
        <dbReference type="ARBA" id="ARBA00022737"/>
    </source>
</evidence>
<dbReference type="InterPro" id="IPR011009">
    <property type="entry name" value="Kinase-like_dom_sf"/>
</dbReference>
<dbReference type="Gene3D" id="3.30.200.20">
    <property type="entry name" value="Phosphorylase Kinase, domain 1"/>
    <property type="match status" value="1"/>
</dbReference>
<evidence type="ECO:0000256" key="16">
    <source>
        <dbReference type="ARBA" id="ARBA00023170"/>
    </source>
</evidence>
<dbReference type="GO" id="GO:0004674">
    <property type="term" value="F:protein serine/threonine kinase activity"/>
    <property type="evidence" value="ECO:0007669"/>
    <property type="project" value="UniProtKB-KW"/>
</dbReference>
<dbReference type="PROSITE" id="PS00108">
    <property type="entry name" value="PROTEIN_KINASE_ST"/>
    <property type="match status" value="1"/>
</dbReference>
<dbReference type="PROSITE" id="PS51450">
    <property type="entry name" value="LRR"/>
    <property type="match status" value="1"/>
</dbReference>
<protein>
    <recommendedName>
        <fullName evidence="2">non-specific serine/threonine protein kinase</fullName>
        <ecNumber evidence="2">2.7.11.1</ecNumber>
    </recommendedName>
</protein>
<dbReference type="PANTHER" id="PTHR27008:SF585">
    <property type="entry name" value="PROTEIN KINASE DOMAIN-CONTAINING PROTEIN"/>
    <property type="match status" value="1"/>
</dbReference>
<dbReference type="InterPro" id="IPR001245">
    <property type="entry name" value="Ser-Thr/Tyr_kinase_cat_dom"/>
</dbReference>
<evidence type="ECO:0000256" key="13">
    <source>
        <dbReference type="ARBA" id="ARBA00022840"/>
    </source>
</evidence>
<evidence type="ECO:0000256" key="3">
    <source>
        <dbReference type="ARBA" id="ARBA00022475"/>
    </source>
</evidence>
<reference evidence="23" key="1">
    <citation type="submission" date="2022-08" db="EMBL/GenBank/DDBJ databases">
        <authorList>
            <person name="Gutierrez-Valencia J."/>
        </authorList>
    </citation>
    <scope>NUCLEOTIDE SEQUENCE</scope>
</reference>
<dbReference type="Gene3D" id="1.10.510.10">
    <property type="entry name" value="Transferase(Phosphotransferase) domain 1"/>
    <property type="match status" value="1"/>
</dbReference>
<dbReference type="FunFam" id="3.80.10.10:FF:000095">
    <property type="entry name" value="LRR receptor-like serine/threonine-protein kinase GSO1"/>
    <property type="match status" value="2"/>
</dbReference>
<evidence type="ECO:0000256" key="12">
    <source>
        <dbReference type="ARBA" id="ARBA00022777"/>
    </source>
</evidence>
<keyword evidence="6" id="KW-0433">Leucine-rich repeat</keyword>
<dbReference type="InterPro" id="IPR008271">
    <property type="entry name" value="Ser/Thr_kinase_AS"/>
</dbReference>
<evidence type="ECO:0000256" key="1">
    <source>
        <dbReference type="ARBA" id="ARBA00004162"/>
    </source>
</evidence>
<dbReference type="PROSITE" id="PS00107">
    <property type="entry name" value="PROTEIN_KINASE_ATP"/>
    <property type="match status" value="1"/>
</dbReference>
<dbReference type="GO" id="GO:0005886">
    <property type="term" value="C:plasma membrane"/>
    <property type="evidence" value="ECO:0007669"/>
    <property type="project" value="UniProtKB-SubCell"/>
</dbReference>
<evidence type="ECO:0000256" key="5">
    <source>
        <dbReference type="ARBA" id="ARBA00022553"/>
    </source>
</evidence>
<keyword evidence="14 21" id="KW-1133">Transmembrane helix</keyword>
<evidence type="ECO:0000256" key="9">
    <source>
        <dbReference type="ARBA" id="ARBA00022729"/>
    </source>
</evidence>
<accession>A0AAV0M824</accession>
<keyword evidence="7" id="KW-0808">Transferase</keyword>
<keyword evidence="13 20" id="KW-0067">ATP-binding</keyword>
<evidence type="ECO:0000256" key="14">
    <source>
        <dbReference type="ARBA" id="ARBA00022989"/>
    </source>
</evidence>
<dbReference type="Proteomes" id="UP001154282">
    <property type="component" value="Unassembled WGS sequence"/>
</dbReference>
<dbReference type="SMART" id="SM00220">
    <property type="entry name" value="S_TKc"/>
    <property type="match status" value="1"/>
</dbReference>
<evidence type="ECO:0000259" key="22">
    <source>
        <dbReference type="PROSITE" id="PS50011"/>
    </source>
</evidence>
<dbReference type="InterPro" id="IPR000719">
    <property type="entry name" value="Prot_kinase_dom"/>
</dbReference>
<organism evidence="23 24">
    <name type="scientific">Linum tenue</name>
    <dbReference type="NCBI Taxonomy" id="586396"/>
    <lineage>
        <taxon>Eukaryota</taxon>
        <taxon>Viridiplantae</taxon>
        <taxon>Streptophyta</taxon>
        <taxon>Embryophyta</taxon>
        <taxon>Tracheophyta</taxon>
        <taxon>Spermatophyta</taxon>
        <taxon>Magnoliopsida</taxon>
        <taxon>eudicotyledons</taxon>
        <taxon>Gunneridae</taxon>
        <taxon>Pentapetalae</taxon>
        <taxon>rosids</taxon>
        <taxon>fabids</taxon>
        <taxon>Malpighiales</taxon>
        <taxon>Linaceae</taxon>
        <taxon>Linum</taxon>
    </lineage>
</organism>
<keyword evidence="3" id="KW-1003">Cell membrane</keyword>
<feature type="transmembrane region" description="Helical" evidence="21">
    <location>
        <begin position="587"/>
        <end position="612"/>
    </location>
</feature>
<dbReference type="PANTHER" id="PTHR27008">
    <property type="entry name" value="OS04G0122200 PROTEIN"/>
    <property type="match status" value="1"/>
</dbReference>
<dbReference type="PROSITE" id="PS50011">
    <property type="entry name" value="PROTEIN_KINASE_DOM"/>
    <property type="match status" value="1"/>
</dbReference>
<feature type="domain" description="Protein kinase" evidence="22">
    <location>
        <begin position="649"/>
        <end position="937"/>
    </location>
</feature>
<evidence type="ECO:0000256" key="7">
    <source>
        <dbReference type="ARBA" id="ARBA00022679"/>
    </source>
</evidence>
<dbReference type="FunFam" id="1.10.510.10:FF:000358">
    <property type="entry name" value="Putative leucine-rich repeat receptor-like serine/threonine-protein kinase"/>
    <property type="match status" value="1"/>
</dbReference>
<evidence type="ECO:0000313" key="24">
    <source>
        <dbReference type="Proteomes" id="UP001154282"/>
    </source>
</evidence>
<keyword evidence="17" id="KW-0325">Glycoprotein</keyword>
<evidence type="ECO:0000256" key="2">
    <source>
        <dbReference type="ARBA" id="ARBA00012513"/>
    </source>
</evidence>
<keyword evidence="10" id="KW-0677">Repeat</keyword>
<keyword evidence="16" id="KW-0675">Receptor</keyword>
<keyword evidence="8 21" id="KW-0812">Transmembrane</keyword>
<dbReference type="Gene3D" id="3.80.10.10">
    <property type="entry name" value="Ribonuclease Inhibitor"/>
    <property type="match status" value="3"/>
</dbReference>
<dbReference type="Pfam" id="PF00560">
    <property type="entry name" value="LRR_1"/>
    <property type="match status" value="6"/>
</dbReference>
<comment type="catalytic activity">
    <reaction evidence="18">
        <text>L-threonyl-[protein] + ATP = O-phospho-L-threonyl-[protein] + ADP + H(+)</text>
        <dbReference type="Rhea" id="RHEA:46608"/>
        <dbReference type="Rhea" id="RHEA-COMP:11060"/>
        <dbReference type="Rhea" id="RHEA-COMP:11605"/>
        <dbReference type="ChEBI" id="CHEBI:15378"/>
        <dbReference type="ChEBI" id="CHEBI:30013"/>
        <dbReference type="ChEBI" id="CHEBI:30616"/>
        <dbReference type="ChEBI" id="CHEBI:61977"/>
        <dbReference type="ChEBI" id="CHEBI:456216"/>
        <dbReference type="EC" id="2.7.11.1"/>
    </reaction>
</comment>
<dbReference type="Pfam" id="PF13855">
    <property type="entry name" value="LRR_8"/>
    <property type="match status" value="2"/>
</dbReference>
<keyword evidence="12" id="KW-0418">Kinase</keyword>
<evidence type="ECO:0000256" key="11">
    <source>
        <dbReference type="ARBA" id="ARBA00022741"/>
    </source>
</evidence>
<sequence>MGLQGTLPPHIGNLSFLLSLDLSDNLLGGDLPMELSKLRRLKTINLSTNRFGAGEIPSVISNLRRLEILRLWDAGLSGTIPSAIFNITTLQVVDLSTNTLSGILPDDLFSRAPNLEQLRLFDNQLQGAIPKSIGDCASLVGVELSTNQFSGEIPIELGNLNALEILVLRFNKLSGSIPKTIFNISSLRVIEFSFNELSGNLPITALGSQLANLEWLDVFGNNLIGSIPPSISNASKLEVLELSNNTFHGRVPDALSNLPSIRNLQIWDNGDLVVPPSFLASLTKCTHLEVLEFSSTLVEAALPSSIGNLSSSMVRIQAQKCGLIGYIPDAVGNLSNLVGLDLSSNRLSGSIPRAIRRLRKLQGLALDGNELHGPIPDELCELQALVELSLNNNSLSQQVPECLAKLTSLQALYLQSNQFSSAIPSSFWNQRSLITLNMAGNRLNGHLPPHISNLKALVEMNLARNRLSGDIPASIGGLVNLQYLYMDQNHFQGPIPDTLASIVTLKSLDLSSNNLSSSIPKSLESLRDLQYFNVSHNQLWGEIPSKGSFEQFSSDSFKGNPALCGLPKFGFPSCPQPRGKKRGQKHLLIKLLILLILFLVVVAIAALFVVMICCRKRKVDERSNGREESPLTKWRRISLLELQRATNGFDDCNLLGKGSFGRVYKGELADGIDVAVKVFNDLEEEEEEEEADEGEILCNLRHRNLIKIVSICYTIDFKALVLEFMPNGSLEKWLYSHNYFLNILQRLNIVIDVASALEYLHHGYSIPIVHCDVKPENVLLDGDLVARLSDFGISKLLGGIDSITRTLMLGTIGYIAPEFGGEGVVSIKSDVYSFGILLMEVFTRRKPTEESFDKGMDMKQWVTALLPERVTELVDANLLVDEARINLKAKVDCILSIMKLALACCIDTPKDRMDIRDVLSNLKKIKSQISKPRHLRI</sequence>
<dbReference type="InterPro" id="IPR001611">
    <property type="entry name" value="Leu-rich_rpt"/>
</dbReference>
<evidence type="ECO:0000256" key="6">
    <source>
        <dbReference type="ARBA" id="ARBA00022614"/>
    </source>
</evidence>
<evidence type="ECO:0000256" key="4">
    <source>
        <dbReference type="ARBA" id="ARBA00022527"/>
    </source>
</evidence>
<evidence type="ECO:0000313" key="23">
    <source>
        <dbReference type="EMBL" id="CAI0441628.1"/>
    </source>
</evidence>
<dbReference type="SUPFAM" id="SSF52047">
    <property type="entry name" value="RNI-like"/>
    <property type="match status" value="2"/>
</dbReference>
<feature type="binding site" evidence="20">
    <location>
        <position position="677"/>
    </location>
    <ligand>
        <name>ATP</name>
        <dbReference type="ChEBI" id="CHEBI:30616"/>
    </ligand>
</feature>
<comment type="caution">
    <text evidence="23">The sequence shown here is derived from an EMBL/GenBank/DDBJ whole genome shotgun (WGS) entry which is preliminary data.</text>
</comment>
<keyword evidence="24" id="KW-1185">Reference proteome</keyword>
<proteinExistence type="predicted"/>
<evidence type="ECO:0000256" key="21">
    <source>
        <dbReference type="SAM" id="Phobius"/>
    </source>
</evidence>
<keyword evidence="4" id="KW-0723">Serine/threonine-protein kinase</keyword>
<keyword evidence="15 21" id="KW-0472">Membrane</keyword>
<dbReference type="InterPro" id="IPR032675">
    <property type="entry name" value="LRR_dom_sf"/>
</dbReference>
<evidence type="ECO:0000256" key="20">
    <source>
        <dbReference type="PROSITE-ProRule" id="PRU10141"/>
    </source>
</evidence>
<keyword evidence="9" id="KW-0732">Signal</keyword>
<dbReference type="EC" id="2.7.11.1" evidence="2"/>
<keyword evidence="5" id="KW-0597">Phosphoprotein</keyword>
<comment type="subcellular location">
    <subcellularLocation>
        <location evidence="1">Cell membrane</location>
        <topology evidence="1">Single-pass membrane protein</topology>
    </subcellularLocation>
</comment>
<evidence type="ECO:0000256" key="18">
    <source>
        <dbReference type="ARBA" id="ARBA00047899"/>
    </source>
</evidence>
<keyword evidence="11 20" id="KW-0547">Nucleotide-binding</keyword>